<accession>A0ABN7X5P0</accession>
<dbReference type="EMBL" id="CAJVQB010083946">
    <property type="protein sequence ID" value="CAG8846533.1"/>
    <property type="molecule type" value="Genomic_DNA"/>
</dbReference>
<reference evidence="1 2" key="1">
    <citation type="submission" date="2021-06" db="EMBL/GenBank/DDBJ databases">
        <authorList>
            <person name="Kallberg Y."/>
            <person name="Tangrot J."/>
            <person name="Rosling A."/>
        </authorList>
    </citation>
    <scope>NUCLEOTIDE SEQUENCE [LARGE SCALE GENOMIC DNA]</scope>
    <source>
        <strain evidence="1 2">120-4 pot B 10/14</strain>
    </source>
</reference>
<feature type="non-terminal residue" evidence="1">
    <location>
        <position position="62"/>
    </location>
</feature>
<proteinExistence type="predicted"/>
<organism evidence="1 2">
    <name type="scientific">Gigaspora margarita</name>
    <dbReference type="NCBI Taxonomy" id="4874"/>
    <lineage>
        <taxon>Eukaryota</taxon>
        <taxon>Fungi</taxon>
        <taxon>Fungi incertae sedis</taxon>
        <taxon>Mucoromycota</taxon>
        <taxon>Glomeromycotina</taxon>
        <taxon>Glomeromycetes</taxon>
        <taxon>Diversisporales</taxon>
        <taxon>Gigasporaceae</taxon>
        <taxon>Gigaspora</taxon>
    </lineage>
</organism>
<dbReference type="Proteomes" id="UP000789901">
    <property type="component" value="Unassembled WGS sequence"/>
</dbReference>
<evidence type="ECO:0000313" key="2">
    <source>
        <dbReference type="Proteomes" id="UP000789901"/>
    </source>
</evidence>
<name>A0ABN7X5P0_GIGMA</name>
<evidence type="ECO:0000313" key="1">
    <source>
        <dbReference type="EMBL" id="CAG8846533.1"/>
    </source>
</evidence>
<comment type="caution">
    <text evidence="1">The sequence shown here is derived from an EMBL/GenBank/DDBJ whole genome shotgun (WGS) entry which is preliminary data.</text>
</comment>
<gene>
    <name evidence="1" type="ORF">GMARGA_LOCUS38210</name>
</gene>
<feature type="non-terminal residue" evidence="1">
    <location>
        <position position="1"/>
    </location>
</feature>
<sequence>ATSKLKLGDKSRRPYDTKLKWINRKSFFNQGTQRAEVYAEASNNKKLKSAEENNFSRKKDKE</sequence>
<protein>
    <submittedName>
        <fullName evidence="1">38254_t:CDS:1</fullName>
    </submittedName>
</protein>
<keyword evidence="2" id="KW-1185">Reference proteome</keyword>